<keyword evidence="2" id="KW-1185">Reference proteome</keyword>
<sequence>MLPLVLSHELVHPFKFLYDHEIREGMCSGKELYCLWRRFPADSRQEAFALAMDLAEQDSQVCITCMRVEYKIWVSLRTLPSDFAAARPISAVA</sequence>
<protein>
    <submittedName>
        <fullName evidence="1">Uncharacterized protein</fullName>
    </submittedName>
</protein>
<organism evidence="1 2">
    <name type="scientific">Trichocoleus desertorum GB2-A4</name>
    <dbReference type="NCBI Taxonomy" id="2933944"/>
    <lineage>
        <taxon>Bacteria</taxon>
        <taxon>Bacillati</taxon>
        <taxon>Cyanobacteriota</taxon>
        <taxon>Cyanophyceae</taxon>
        <taxon>Leptolyngbyales</taxon>
        <taxon>Trichocoleusaceae</taxon>
        <taxon>Trichocoleus</taxon>
    </lineage>
</organism>
<dbReference type="EMBL" id="JAMPKM010000009">
    <property type="protein sequence ID" value="MEP0818519.1"/>
    <property type="molecule type" value="Genomic_DNA"/>
</dbReference>
<evidence type="ECO:0000313" key="1">
    <source>
        <dbReference type="EMBL" id="MEP0818519.1"/>
    </source>
</evidence>
<dbReference type="Proteomes" id="UP001464891">
    <property type="component" value="Unassembled WGS sequence"/>
</dbReference>
<name>A0ABV0J9R0_9CYAN</name>
<proteinExistence type="predicted"/>
<evidence type="ECO:0000313" key="2">
    <source>
        <dbReference type="Proteomes" id="UP001464891"/>
    </source>
</evidence>
<comment type="caution">
    <text evidence="1">The sequence shown here is derived from an EMBL/GenBank/DDBJ whole genome shotgun (WGS) entry which is preliminary data.</text>
</comment>
<gene>
    <name evidence="1" type="ORF">NC998_15580</name>
</gene>
<accession>A0ABV0J9R0</accession>
<dbReference type="RefSeq" id="WP_190436709.1">
    <property type="nucleotide sequence ID" value="NZ_JAMPKM010000009.1"/>
</dbReference>
<reference evidence="1 2" key="1">
    <citation type="submission" date="2022-04" db="EMBL/GenBank/DDBJ databases">
        <title>Positive selection, recombination, and allopatry shape intraspecific diversity of widespread and dominant cyanobacteria.</title>
        <authorList>
            <person name="Wei J."/>
            <person name="Shu W."/>
            <person name="Hu C."/>
        </authorList>
    </citation>
    <scope>NUCLEOTIDE SEQUENCE [LARGE SCALE GENOMIC DNA]</scope>
    <source>
        <strain evidence="1 2">GB2-A4</strain>
    </source>
</reference>